<dbReference type="Pfam" id="PF15566">
    <property type="entry name" value="Imm32"/>
    <property type="match status" value="1"/>
</dbReference>
<gene>
    <name evidence="1" type="ORF">Q766_07775</name>
</gene>
<dbReference type="AlphaFoldDB" id="A0A0A2MP41"/>
<dbReference type="STRING" id="1121898.GCA_000422725_01913"/>
<keyword evidence="2" id="KW-1185">Reference proteome</keyword>
<dbReference type="InterPro" id="IPR029083">
    <property type="entry name" value="Imm32"/>
</dbReference>
<accession>A0A0A2MP41</accession>
<sequence length="106" mass="11650">MSSHNPTINGHLDIIVSSNEDEFEGKKESRNEVLIHGNPEGLRSLANLLFQLADADQESNADLPVGAREHEHLYPGSELSKTSVTVIVGRLDAKGTGTFYERYSAR</sequence>
<organism evidence="1 2">
    <name type="scientific">Flavobacterium subsaxonicum WB 4.1-42 = DSM 21790</name>
    <dbReference type="NCBI Taxonomy" id="1121898"/>
    <lineage>
        <taxon>Bacteria</taxon>
        <taxon>Pseudomonadati</taxon>
        <taxon>Bacteroidota</taxon>
        <taxon>Flavobacteriia</taxon>
        <taxon>Flavobacteriales</taxon>
        <taxon>Flavobacteriaceae</taxon>
        <taxon>Flavobacterium</taxon>
    </lineage>
</organism>
<dbReference type="eggNOG" id="ENOG503348M">
    <property type="taxonomic scope" value="Bacteria"/>
</dbReference>
<dbReference type="EMBL" id="JRLY01000005">
    <property type="protein sequence ID" value="KGO93198.1"/>
    <property type="molecule type" value="Genomic_DNA"/>
</dbReference>
<name>A0A0A2MP41_9FLAO</name>
<proteinExistence type="predicted"/>
<evidence type="ECO:0000313" key="1">
    <source>
        <dbReference type="EMBL" id="KGO93198.1"/>
    </source>
</evidence>
<comment type="caution">
    <text evidence="1">The sequence shown here is derived from an EMBL/GenBank/DDBJ whole genome shotgun (WGS) entry which is preliminary data.</text>
</comment>
<protein>
    <submittedName>
        <fullName evidence="1">Uncharacterized protein</fullName>
    </submittedName>
</protein>
<dbReference type="RefSeq" id="WP_026990741.1">
    <property type="nucleotide sequence ID" value="NZ_AUGP01000018.1"/>
</dbReference>
<evidence type="ECO:0000313" key="2">
    <source>
        <dbReference type="Proteomes" id="UP000030111"/>
    </source>
</evidence>
<dbReference type="Proteomes" id="UP000030111">
    <property type="component" value="Unassembled WGS sequence"/>
</dbReference>
<reference evidence="1 2" key="1">
    <citation type="submission" date="2013-09" db="EMBL/GenBank/DDBJ databases">
        <authorList>
            <person name="Zeng Z."/>
            <person name="Chen C."/>
        </authorList>
    </citation>
    <scope>NUCLEOTIDE SEQUENCE [LARGE SCALE GENOMIC DNA]</scope>
    <source>
        <strain evidence="1 2">WB 4.1-42</strain>
    </source>
</reference>